<comment type="caution">
    <text evidence="2">The sequence shown here is derived from an EMBL/GenBank/DDBJ whole genome shotgun (WGS) entry which is preliminary data.</text>
</comment>
<sequence length="56" mass="6322">MDLRGYMLTLLVDTKVTRQILISGLIRATWYIPIIIAGLYVAGLSGHSLRTWHLPL</sequence>
<name>A0A4V2WCD1_BACTU</name>
<keyword evidence="1" id="KW-0472">Membrane</keyword>
<keyword evidence="1" id="KW-1133">Transmembrane helix</keyword>
<dbReference type="Proteomes" id="UP000295285">
    <property type="component" value="Unassembled WGS sequence"/>
</dbReference>
<feature type="transmembrane region" description="Helical" evidence="1">
    <location>
        <begin position="20"/>
        <end position="42"/>
    </location>
</feature>
<evidence type="ECO:0000313" key="3">
    <source>
        <dbReference type="Proteomes" id="UP000295285"/>
    </source>
</evidence>
<gene>
    <name evidence="2" type="ORF">EC910_12360</name>
</gene>
<evidence type="ECO:0000313" key="2">
    <source>
        <dbReference type="EMBL" id="TCW47744.1"/>
    </source>
</evidence>
<organism evidence="2 3">
    <name type="scientific">Bacillus thuringiensis</name>
    <dbReference type="NCBI Taxonomy" id="1428"/>
    <lineage>
        <taxon>Bacteria</taxon>
        <taxon>Bacillati</taxon>
        <taxon>Bacillota</taxon>
        <taxon>Bacilli</taxon>
        <taxon>Bacillales</taxon>
        <taxon>Bacillaceae</taxon>
        <taxon>Bacillus</taxon>
        <taxon>Bacillus cereus group</taxon>
    </lineage>
</organism>
<accession>A0A4V2WCD1</accession>
<keyword evidence="1" id="KW-0812">Transmembrane</keyword>
<evidence type="ECO:0000256" key="1">
    <source>
        <dbReference type="SAM" id="Phobius"/>
    </source>
</evidence>
<dbReference type="EMBL" id="SMDG01000023">
    <property type="protein sequence ID" value="TCW47744.1"/>
    <property type="molecule type" value="Genomic_DNA"/>
</dbReference>
<dbReference type="AlphaFoldDB" id="A0A4V2WCD1"/>
<reference evidence="2 3" key="1">
    <citation type="submission" date="2019-03" db="EMBL/GenBank/DDBJ databases">
        <title>Above-ground endophytic microbial communities from plants in different locations in the United States.</title>
        <authorList>
            <person name="Frank C."/>
        </authorList>
    </citation>
    <scope>NUCLEOTIDE SEQUENCE [LARGE SCALE GENOMIC DNA]</scope>
    <source>
        <strain evidence="2 3">LP_2_YM</strain>
    </source>
</reference>
<proteinExistence type="predicted"/>
<protein>
    <submittedName>
        <fullName evidence="2">Uncharacterized protein</fullName>
    </submittedName>
</protein>